<evidence type="ECO:0000256" key="1">
    <source>
        <dbReference type="SAM" id="MobiDB-lite"/>
    </source>
</evidence>
<gene>
    <name evidence="2" type="ORF">OKA104_LOCUS23126</name>
</gene>
<evidence type="ECO:0008006" key="4">
    <source>
        <dbReference type="Google" id="ProtNLM"/>
    </source>
</evidence>
<organism evidence="2 3">
    <name type="scientific">Adineta steineri</name>
    <dbReference type="NCBI Taxonomy" id="433720"/>
    <lineage>
        <taxon>Eukaryota</taxon>
        <taxon>Metazoa</taxon>
        <taxon>Spiralia</taxon>
        <taxon>Gnathifera</taxon>
        <taxon>Rotifera</taxon>
        <taxon>Eurotatoria</taxon>
        <taxon>Bdelloidea</taxon>
        <taxon>Adinetida</taxon>
        <taxon>Adinetidae</taxon>
        <taxon>Adineta</taxon>
    </lineage>
</organism>
<dbReference type="Gene3D" id="1.10.10.60">
    <property type="entry name" value="Homeodomain-like"/>
    <property type="match status" value="1"/>
</dbReference>
<feature type="region of interest" description="Disordered" evidence="1">
    <location>
        <begin position="71"/>
        <end position="107"/>
    </location>
</feature>
<feature type="compositionally biased region" description="Basic and acidic residues" evidence="1">
    <location>
        <begin position="93"/>
        <end position="103"/>
    </location>
</feature>
<evidence type="ECO:0000313" key="3">
    <source>
        <dbReference type="Proteomes" id="UP000663881"/>
    </source>
</evidence>
<protein>
    <recommendedName>
        <fullName evidence="4">Transposase</fullName>
    </recommendedName>
</protein>
<sequence length="119" mass="13545">TRSDFSGGFRLTFYEYYAGDKTAGGGGAAHYCPGGRPVKLSNKTLERIVKSVNNQCGISQRKIGRRFNVHQSTNSRNLRKRTSIVIRKRRTASKMDSEDEERRSKTKLQKIVPQIVKRL</sequence>
<feature type="non-terminal residue" evidence="2">
    <location>
        <position position="1"/>
    </location>
</feature>
<name>A0A819G9X5_9BILA</name>
<dbReference type="EMBL" id="CAJOAY010001738">
    <property type="protein sequence ID" value="CAF3880862.1"/>
    <property type="molecule type" value="Genomic_DNA"/>
</dbReference>
<proteinExistence type="predicted"/>
<comment type="caution">
    <text evidence="2">The sequence shown here is derived from an EMBL/GenBank/DDBJ whole genome shotgun (WGS) entry which is preliminary data.</text>
</comment>
<feature type="compositionally biased region" description="Basic residues" evidence="1">
    <location>
        <begin position="77"/>
        <end position="92"/>
    </location>
</feature>
<accession>A0A819G9X5</accession>
<reference evidence="2" key="1">
    <citation type="submission" date="2021-02" db="EMBL/GenBank/DDBJ databases">
        <authorList>
            <person name="Nowell W R."/>
        </authorList>
    </citation>
    <scope>NUCLEOTIDE SEQUENCE</scope>
</reference>
<dbReference type="Proteomes" id="UP000663881">
    <property type="component" value="Unassembled WGS sequence"/>
</dbReference>
<dbReference type="AlphaFoldDB" id="A0A819G9X5"/>
<evidence type="ECO:0000313" key="2">
    <source>
        <dbReference type="EMBL" id="CAF3880862.1"/>
    </source>
</evidence>